<reference evidence="8 9" key="1">
    <citation type="submission" date="2016-03" db="EMBL/GenBank/DDBJ databases">
        <authorList>
            <person name="Ploux O."/>
        </authorList>
    </citation>
    <scope>NUCLEOTIDE SEQUENCE [LARGE SCALE GENOMIC DNA]</scope>
    <source>
        <strain evidence="8 9">BER2</strain>
    </source>
</reference>
<dbReference type="GO" id="GO:0006412">
    <property type="term" value="P:translation"/>
    <property type="evidence" value="ECO:0007669"/>
    <property type="project" value="UniProtKB-UniRule"/>
</dbReference>
<evidence type="ECO:0000256" key="4">
    <source>
        <dbReference type="ARBA" id="ARBA00022980"/>
    </source>
</evidence>
<organism evidence="8 9">
    <name type="scientific">Bdellovibrio bacteriovorus</name>
    <dbReference type="NCBI Taxonomy" id="959"/>
    <lineage>
        <taxon>Bacteria</taxon>
        <taxon>Pseudomonadati</taxon>
        <taxon>Bdellovibrionota</taxon>
        <taxon>Bdellovibrionia</taxon>
        <taxon>Bdellovibrionales</taxon>
        <taxon>Pseudobdellovibrionaceae</taxon>
        <taxon>Bdellovibrio</taxon>
    </lineage>
</organism>
<dbReference type="GO" id="GO:0022625">
    <property type="term" value="C:cytosolic large ribosomal subunit"/>
    <property type="evidence" value="ECO:0007669"/>
    <property type="project" value="TreeGrafter"/>
</dbReference>
<accession>A0A150WG42</accession>
<dbReference type="FunFam" id="3.30.420.100:FF:000001">
    <property type="entry name" value="50S ribosomal protein L18"/>
    <property type="match status" value="1"/>
</dbReference>
<dbReference type="EMBL" id="LUKF01000016">
    <property type="protein sequence ID" value="KYG61962.1"/>
    <property type="molecule type" value="Genomic_DNA"/>
</dbReference>
<evidence type="ECO:0000256" key="3">
    <source>
        <dbReference type="ARBA" id="ARBA00022884"/>
    </source>
</evidence>
<comment type="similarity">
    <text evidence="1 7">Belongs to the universal ribosomal protein uL18 family.</text>
</comment>
<dbReference type="OrthoDB" id="5294895at2"/>
<dbReference type="InterPro" id="IPR004389">
    <property type="entry name" value="Ribosomal_uL18_bac-type"/>
</dbReference>
<evidence type="ECO:0000256" key="7">
    <source>
        <dbReference type="HAMAP-Rule" id="MF_01337"/>
    </source>
</evidence>
<dbReference type="PANTHER" id="PTHR12899:SF3">
    <property type="entry name" value="LARGE RIBOSOMAL SUBUNIT PROTEIN UL18M"/>
    <property type="match status" value="1"/>
</dbReference>
<dbReference type="RefSeq" id="WP_063244097.1">
    <property type="nucleotide sequence ID" value="NZ_CP168967.1"/>
</dbReference>
<dbReference type="CDD" id="cd00432">
    <property type="entry name" value="Ribosomal_L18_L5e"/>
    <property type="match status" value="1"/>
</dbReference>
<sequence length="121" mass="13343">MKIKVSKHTSDRKANRLKKKIRIRKTVNGTAERPRLCVFRSGKHMYAQIINDVDGTTLVAVSSLGKDDKSGIDMAKLVGNEVAKAAATKNIKNVVFDRNGYLYHGRVKSLAEGAREGGLNF</sequence>
<dbReference type="GO" id="GO:0003735">
    <property type="term" value="F:structural constituent of ribosome"/>
    <property type="evidence" value="ECO:0007669"/>
    <property type="project" value="InterPro"/>
</dbReference>
<protein>
    <recommendedName>
        <fullName evidence="6 7">Large ribosomal subunit protein uL18</fullName>
    </recommendedName>
</protein>
<keyword evidence="3 7" id="KW-0694">RNA-binding</keyword>
<keyword evidence="2 7" id="KW-0699">rRNA-binding</keyword>
<evidence type="ECO:0000256" key="2">
    <source>
        <dbReference type="ARBA" id="ARBA00022730"/>
    </source>
</evidence>
<keyword evidence="5 7" id="KW-0687">Ribonucleoprotein</keyword>
<evidence type="ECO:0000313" key="8">
    <source>
        <dbReference type="EMBL" id="KYG61962.1"/>
    </source>
</evidence>
<comment type="subunit">
    <text evidence="7">Part of the 50S ribosomal subunit; part of the 5S rRNA/L5/L18/L25 subcomplex. Contacts the 5S and 23S rRNAs.</text>
</comment>
<dbReference type="NCBIfam" id="TIGR00060">
    <property type="entry name" value="L18_bact"/>
    <property type="match status" value="1"/>
</dbReference>
<dbReference type="AlphaFoldDB" id="A0A150WG42"/>
<gene>
    <name evidence="7" type="primary">rplR</name>
    <name evidence="8" type="ORF">AZI85_07055</name>
</gene>
<dbReference type="HAMAP" id="MF_01337_B">
    <property type="entry name" value="Ribosomal_uL18_B"/>
    <property type="match status" value="1"/>
</dbReference>
<dbReference type="Gene3D" id="3.30.420.100">
    <property type="match status" value="1"/>
</dbReference>
<evidence type="ECO:0000256" key="1">
    <source>
        <dbReference type="ARBA" id="ARBA00007116"/>
    </source>
</evidence>
<dbReference type="Pfam" id="PF00861">
    <property type="entry name" value="Ribosomal_L18p"/>
    <property type="match status" value="1"/>
</dbReference>
<comment type="function">
    <text evidence="7">This is one of the proteins that bind and probably mediate the attachment of the 5S RNA into the large ribosomal subunit, where it forms part of the central protuberance.</text>
</comment>
<evidence type="ECO:0000256" key="6">
    <source>
        <dbReference type="ARBA" id="ARBA00035197"/>
    </source>
</evidence>
<dbReference type="SUPFAM" id="SSF53137">
    <property type="entry name" value="Translational machinery components"/>
    <property type="match status" value="1"/>
</dbReference>
<dbReference type="InterPro" id="IPR005484">
    <property type="entry name" value="Ribosomal_uL18_bac/plant/anim"/>
</dbReference>
<name>A0A150WG42_BDEBC</name>
<dbReference type="InterPro" id="IPR057268">
    <property type="entry name" value="Ribosomal_L18"/>
</dbReference>
<keyword evidence="4 7" id="KW-0689">Ribosomal protein</keyword>
<comment type="caution">
    <text evidence="8">The sequence shown here is derived from an EMBL/GenBank/DDBJ whole genome shotgun (WGS) entry which is preliminary data.</text>
</comment>
<proteinExistence type="inferred from homology"/>
<dbReference type="PANTHER" id="PTHR12899">
    <property type="entry name" value="39S RIBOSOMAL PROTEIN L18, MITOCHONDRIAL"/>
    <property type="match status" value="1"/>
</dbReference>
<evidence type="ECO:0000256" key="5">
    <source>
        <dbReference type="ARBA" id="ARBA00023274"/>
    </source>
</evidence>
<dbReference type="Proteomes" id="UP000075391">
    <property type="component" value="Unassembled WGS sequence"/>
</dbReference>
<evidence type="ECO:0000313" key="9">
    <source>
        <dbReference type="Proteomes" id="UP000075391"/>
    </source>
</evidence>
<dbReference type="GO" id="GO:0008097">
    <property type="term" value="F:5S rRNA binding"/>
    <property type="evidence" value="ECO:0007669"/>
    <property type="project" value="TreeGrafter"/>
</dbReference>